<evidence type="ECO:0000256" key="6">
    <source>
        <dbReference type="ARBA" id="ARBA00022918"/>
    </source>
</evidence>
<dbReference type="Pfam" id="PF00665">
    <property type="entry name" value="rve"/>
    <property type="match status" value="1"/>
</dbReference>
<dbReference type="InterPro" id="IPR001584">
    <property type="entry name" value="Integrase_cat-core"/>
</dbReference>
<evidence type="ECO:0000256" key="1">
    <source>
        <dbReference type="ARBA" id="ARBA00022679"/>
    </source>
</evidence>
<dbReference type="InterPro" id="IPR041373">
    <property type="entry name" value="RT_RNaseH"/>
</dbReference>
<dbReference type="SUPFAM" id="SSF53098">
    <property type="entry name" value="Ribonuclease H-like"/>
    <property type="match status" value="1"/>
</dbReference>
<feature type="domain" description="Integrase catalytic" evidence="7">
    <location>
        <begin position="217"/>
        <end position="327"/>
    </location>
</feature>
<gene>
    <name evidence="8" type="ORF">AVEN_44322_1</name>
</gene>
<evidence type="ECO:0000313" key="8">
    <source>
        <dbReference type="EMBL" id="GBN50759.1"/>
    </source>
</evidence>
<organism evidence="8 9">
    <name type="scientific">Araneus ventricosus</name>
    <name type="common">Orbweaver spider</name>
    <name type="synonym">Epeira ventricosa</name>
    <dbReference type="NCBI Taxonomy" id="182803"/>
    <lineage>
        <taxon>Eukaryota</taxon>
        <taxon>Metazoa</taxon>
        <taxon>Ecdysozoa</taxon>
        <taxon>Arthropoda</taxon>
        <taxon>Chelicerata</taxon>
        <taxon>Arachnida</taxon>
        <taxon>Araneae</taxon>
        <taxon>Araneomorphae</taxon>
        <taxon>Entelegynae</taxon>
        <taxon>Araneoidea</taxon>
        <taxon>Araneidae</taxon>
        <taxon>Araneus</taxon>
    </lineage>
</organism>
<dbReference type="GO" id="GO:0003676">
    <property type="term" value="F:nucleic acid binding"/>
    <property type="evidence" value="ECO:0007669"/>
    <property type="project" value="InterPro"/>
</dbReference>
<dbReference type="InterPro" id="IPR043502">
    <property type="entry name" value="DNA/RNA_pol_sf"/>
</dbReference>
<dbReference type="AlphaFoldDB" id="A0A4Y2PI19"/>
<dbReference type="Proteomes" id="UP000499080">
    <property type="component" value="Unassembled WGS sequence"/>
</dbReference>
<keyword evidence="1" id="KW-0808">Transferase</keyword>
<dbReference type="GO" id="GO:0016787">
    <property type="term" value="F:hydrolase activity"/>
    <property type="evidence" value="ECO:0007669"/>
    <property type="project" value="UniProtKB-KW"/>
</dbReference>
<dbReference type="PANTHER" id="PTHR38681">
    <property type="entry name" value="RETROVIRUS-RELATED POL POLYPROTEIN FROM TRANSPOSON 412-LIKE PROTEIN-RELATED"/>
    <property type="match status" value="1"/>
</dbReference>
<keyword evidence="2" id="KW-0548">Nucleotidyltransferase</keyword>
<dbReference type="InterPro" id="IPR012337">
    <property type="entry name" value="RNaseH-like_sf"/>
</dbReference>
<keyword evidence="3" id="KW-0540">Nuclease</keyword>
<evidence type="ECO:0000256" key="3">
    <source>
        <dbReference type="ARBA" id="ARBA00022722"/>
    </source>
</evidence>
<keyword evidence="4" id="KW-0255">Endonuclease</keyword>
<dbReference type="SUPFAM" id="SSF56672">
    <property type="entry name" value="DNA/RNA polymerases"/>
    <property type="match status" value="1"/>
</dbReference>
<dbReference type="EMBL" id="BGPR01011328">
    <property type="protein sequence ID" value="GBN50759.1"/>
    <property type="molecule type" value="Genomic_DNA"/>
</dbReference>
<dbReference type="PROSITE" id="PS50994">
    <property type="entry name" value="INTEGRASE"/>
    <property type="match status" value="1"/>
</dbReference>
<evidence type="ECO:0000313" key="9">
    <source>
        <dbReference type="Proteomes" id="UP000499080"/>
    </source>
</evidence>
<dbReference type="GO" id="GO:0042575">
    <property type="term" value="C:DNA polymerase complex"/>
    <property type="evidence" value="ECO:0007669"/>
    <property type="project" value="UniProtKB-ARBA"/>
</dbReference>
<dbReference type="CDD" id="cd09274">
    <property type="entry name" value="RNase_HI_RT_Ty3"/>
    <property type="match status" value="1"/>
</dbReference>
<protein>
    <recommendedName>
        <fullName evidence="7">Integrase catalytic domain-containing protein</fullName>
    </recommendedName>
</protein>
<keyword evidence="9" id="KW-1185">Reference proteome</keyword>
<evidence type="ECO:0000259" key="7">
    <source>
        <dbReference type="PROSITE" id="PS50994"/>
    </source>
</evidence>
<dbReference type="OrthoDB" id="6434913at2759"/>
<dbReference type="PANTHER" id="PTHR38681:SF1">
    <property type="entry name" value="RETROVIRUS-RELATED POL POLYPROTEIN FROM TRANSPOSON 412-LIKE PROTEIN"/>
    <property type="match status" value="1"/>
</dbReference>
<evidence type="ECO:0000256" key="2">
    <source>
        <dbReference type="ARBA" id="ARBA00022695"/>
    </source>
</evidence>
<accession>A0A4Y2PI19</accession>
<reference evidence="8 9" key="1">
    <citation type="journal article" date="2019" name="Sci. Rep.">
        <title>Orb-weaving spider Araneus ventricosus genome elucidates the spidroin gene catalogue.</title>
        <authorList>
            <person name="Kono N."/>
            <person name="Nakamura H."/>
            <person name="Ohtoshi R."/>
            <person name="Moran D.A.P."/>
            <person name="Shinohara A."/>
            <person name="Yoshida Y."/>
            <person name="Fujiwara M."/>
            <person name="Mori M."/>
            <person name="Tomita M."/>
            <person name="Arakawa K."/>
        </authorList>
    </citation>
    <scope>NUCLEOTIDE SEQUENCE [LARGE SCALE GENOMIC DNA]</scope>
</reference>
<evidence type="ECO:0000256" key="4">
    <source>
        <dbReference type="ARBA" id="ARBA00022759"/>
    </source>
</evidence>
<keyword evidence="6" id="KW-0695">RNA-directed DNA polymerase</keyword>
<dbReference type="Gene3D" id="3.30.420.10">
    <property type="entry name" value="Ribonuclease H-like superfamily/Ribonuclease H"/>
    <property type="match status" value="1"/>
</dbReference>
<name>A0A4Y2PI19_ARAVE</name>
<comment type="caution">
    <text evidence="8">The sequence shown here is derived from an EMBL/GenBank/DDBJ whole genome shotgun (WGS) entry which is preliminary data.</text>
</comment>
<dbReference type="Pfam" id="PF17917">
    <property type="entry name" value="RT_RNaseH"/>
    <property type="match status" value="1"/>
</dbReference>
<dbReference type="GO" id="GO:0004519">
    <property type="term" value="F:endonuclease activity"/>
    <property type="evidence" value="ECO:0007669"/>
    <property type="project" value="UniProtKB-KW"/>
</dbReference>
<sequence length="571" mass="65285">MVNFYRFFIPHAALQQAEIYDLVKNREKNESKPKEISGTKLTPTETRYNTYDRELLAVCRAIKHLAYILEGREFTVYTDQKPMTFMLHQKHDKISPRQQRHLDFISQFTTDIRFISGSDNFVSDAFSRIREIQIPNEINYADMEEAQRMDKELEELKKDSSLSFKTIEFPVSNLPLYCDVSSGQVRPYVPETFRLVIFHSVHDLAHSGCKATIDAVRRSGRFSHVNIDNVGPLPLCCGFNFLLTCVDRFTRWPEAFPLQNKSPSTVAEAFFSGWISRFGVPDSITTDQGRNLESDLFHALAKCLGIRKQRTSAYHPAVNGIVERFHRKSNAALNGFILVPPVGLVFPAVNNGKSDVSQPNRGYQNLGTSVVLNQVKSSKTTNNILGIRTSLKMYIGSSAAELVYGTNPRLHEEFFSSVSGPKIHQEFLTTLREHFREIQPKQTSDHSGRLFSVHRNLSNASHVFVRQDMVKRTLRQPYDGPFTVLARKPKFFQLQIGLQKKWISTDRLKPAHMLPDPTTESCPFRSFPVSSRTTRSGRHMRFRLPISSCRLEGESCGRRERTSPSTRIEVK</sequence>
<dbReference type="GO" id="GO:0015074">
    <property type="term" value="P:DNA integration"/>
    <property type="evidence" value="ECO:0007669"/>
    <property type="project" value="InterPro"/>
</dbReference>
<proteinExistence type="predicted"/>
<dbReference type="GO" id="GO:0003964">
    <property type="term" value="F:RNA-directed DNA polymerase activity"/>
    <property type="evidence" value="ECO:0007669"/>
    <property type="project" value="UniProtKB-KW"/>
</dbReference>
<dbReference type="InterPro" id="IPR036397">
    <property type="entry name" value="RNaseH_sf"/>
</dbReference>
<keyword evidence="5" id="KW-0378">Hydrolase</keyword>
<evidence type="ECO:0000256" key="5">
    <source>
        <dbReference type="ARBA" id="ARBA00022801"/>
    </source>
</evidence>